<comment type="similarity">
    <text evidence="1">Belongs to the aldehyde dehydrogenase family.</text>
</comment>
<dbReference type="AlphaFoldDB" id="A0A1H0E9W5"/>
<gene>
    <name evidence="4" type="ORF">SAMN05216193_10596</name>
</gene>
<protein>
    <submittedName>
        <fullName evidence="4">Aldehyde dehydrogenase (NAD+)</fullName>
    </submittedName>
</protein>
<feature type="domain" description="Aldehyde dehydrogenase" evidence="3">
    <location>
        <begin position="18"/>
        <end position="482"/>
    </location>
</feature>
<dbReference type="SUPFAM" id="SSF53720">
    <property type="entry name" value="ALDH-like"/>
    <property type="match status" value="1"/>
</dbReference>
<evidence type="ECO:0000256" key="1">
    <source>
        <dbReference type="ARBA" id="ARBA00009986"/>
    </source>
</evidence>
<name>A0A1H0E9W5_9PSED</name>
<keyword evidence="2" id="KW-0560">Oxidoreductase</keyword>
<accession>A0A1H0E9W5</accession>
<dbReference type="Pfam" id="PF00171">
    <property type="entry name" value="Aldedh"/>
    <property type="match status" value="1"/>
</dbReference>
<dbReference type="FunFam" id="3.40.309.10:FF:000012">
    <property type="entry name" value="Betaine aldehyde dehydrogenase"/>
    <property type="match status" value="1"/>
</dbReference>
<dbReference type="Gene3D" id="3.40.309.10">
    <property type="entry name" value="Aldehyde Dehydrogenase, Chain A, domain 2"/>
    <property type="match status" value="1"/>
</dbReference>
<dbReference type="FunFam" id="3.40.605.10:FF:000007">
    <property type="entry name" value="NAD/NADP-dependent betaine aldehyde dehydrogenase"/>
    <property type="match status" value="1"/>
</dbReference>
<dbReference type="InterPro" id="IPR016161">
    <property type="entry name" value="Ald_DH/histidinol_DH"/>
</dbReference>
<dbReference type="Gene3D" id="3.40.605.10">
    <property type="entry name" value="Aldehyde Dehydrogenase, Chain A, domain 1"/>
    <property type="match status" value="1"/>
</dbReference>
<dbReference type="InterPro" id="IPR016162">
    <property type="entry name" value="Ald_DH_N"/>
</dbReference>
<dbReference type="InterPro" id="IPR016163">
    <property type="entry name" value="Ald_DH_C"/>
</dbReference>
<evidence type="ECO:0000259" key="3">
    <source>
        <dbReference type="Pfam" id="PF00171"/>
    </source>
</evidence>
<sequence length="503" mass="52870">MQPTRIDHFIGGASVAPASGQYIEVENPATGEVIALVAAGSPADLDRAVDAAQAAAADPAWRDMPGEQRATLLYALAQRIHAHAEELVYLESISSGGTVSRIAGLDLPAAIDLCWSMAEIVRSYPFVENLPPRPLPEPTHAQVVKEPIGVCGLITAWNFPLLLLLAKTIPALAAGNAVVVKPSELTPQTTARFAEITADLLPPGVLNIVHGYGHEVGAAMSRHPGIGKLSFTGSSRVGKLIQATAAETCKRVTLELGGKGAAIVRADADLELVAEGALFGVMLNAGQMCESGTRLIVHKSIEQPLLDALAQAARRLVVGNPLDPATSLGPLSSVAHGERVLGYIQSALVDGGRLVCGGERVGVPGCEGGLFIAPTVIAGANNRMLAAREEIFGPVLLVMTCEDDEEAIAIANDSPYGLSAGIWTSDLVVAQSMSRRLQAGSVWINDWHAIRTDAPFGGYKESGYGREFGVAGLESYLETKTVVTAFQRDPRAKPLYGLLHKRA</sequence>
<keyword evidence="5" id="KW-1185">Reference proteome</keyword>
<dbReference type="InterPro" id="IPR015590">
    <property type="entry name" value="Aldehyde_DH_dom"/>
</dbReference>
<evidence type="ECO:0000256" key="2">
    <source>
        <dbReference type="ARBA" id="ARBA00023002"/>
    </source>
</evidence>
<dbReference type="Proteomes" id="UP000242957">
    <property type="component" value="Unassembled WGS sequence"/>
</dbReference>
<dbReference type="STRING" id="198616.SAMN05216193_10596"/>
<proteinExistence type="inferred from homology"/>
<reference evidence="5" key="1">
    <citation type="submission" date="2016-10" db="EMBL/GenBank/DDBJ databases">
        <authorList>
            <person name="Varghese N."/>
            <person name="Submissions S."/>
        </authorList>
    </citation>
    <scope>NUCLEOTIDE SEQUENCE [LARGE SCALE GENOMIC DNA]</scope>
    <source>
        <strain evidence="5">JCM 21621</strain>
    </source>
</reference>
<dbReference type="OrthoDB" id="9812625at2"/>
<organism evidence="4 5">
    <name type="scientific">Pseudomonas jinjuensis</name>
    <dbReference type="NCBI Taxonomy" id="198616"/>
    <lineage>
        <taxon>Bacteria</taxon>
        <taxon>Pseudomonadati</taxon>
        <taxon>Pseudomonadota</taxon>
        <taxon>Gammaproteobacteria</taxon>
        <taxon>Pseudomonadales</taxon>
        <taxon>Pseudomonadaceae</taxon>
        <taxon>Pseudomonas</taxon>
    </lineage>
</organism>
<dbReference type="RefSeq" id="WP_084310641.1">
    <property type="nucleotide sequence ID" value="NZ_FNIJ01000005.1"/>
</dbReference>
<evidence type="ECO:0000313" key="4">
    <source>
        <dbReference type="EMBL" id="SDN79182.1"/>
    </source>
</evidence>
<dbReference type="EMBL" id="FNIJ01000005">
    <property type="protein sequence ID" value="SDN79182.1"/>
    <property type="molecule type" value="Genomic_DNA"/>
</dbReference>
<dbReference type="PANTHER" id="PTHR42804">
    <property type="entry name" value="ALDEHYDE DEHYDROGENASE"/>
    <property type="match status" value="1"/>
</dbReference>
<dbReference type="GO" id="GO:0016620">
    <property type="term" value="F:oxidoreductase activity, acting on the aldehyde or oxo group of donors, NAD or NADP as acceptor"/>
    <property type="evidence" value="ECO:0007669"/>
    <property type="project" value="InterPro"/>
</dbReference>
<dbReference type="PANTHER" id="PTHR42804:SF1">
    <property type="entry name" value="ALDEHYDE DEHYDROGENASE-RELATED"/>
    <property type="match status" value="1"/>
</dbReference>
<evidence type="ECO:0000313" key="5">
    <source>
        <dbReference type="Proteomes" id="UP000242957"/>
    </source>
</evidence>